<dbReference type="KEGG" id="bid:Bind_3264"/>
<evidence type="ECO:0000259" key="3">
    <source>
        <dbReference type="Pfam" id="PF10017"/>
    </source>
</evidence>
<gene>
    <name evidence="4" type="ordered locus">Bind_3264</name>
</gene>
<keyword evidence="2" id="KW-0808">Transferase</keyword>
<dbReference type="PANTHER" id="PTHR43397:SF1">
    <property type="entry name" value="ERGOTHIONEINE BIOSYNTHESIS PROTEIN 1"/>
    <property type="match status" value="1"/>
</dbReference>
<organism evidence="4 5">
    <name type="scientific">Beijerinckia indica subsp. indica (strain ATCC 9039 / DSM 1715 / NCIMB 8712)</name>
    <dbReference type="NCBI Taxonomy" id="395963"/>
    <lineage>
        <taxon>Bacteria</taxon>
        <taxon>Pseudomonadati</taxon>
        <taxon>Pseudomonadota</taxon>
        <taxon>Alphaproteobacteria</taxon>
        <taxon>Hyphomicrobiales</taxon>
        <taxon>Beijerinckiaceae</taxon>
        <taxon>Beijerinckia</taxon>
    </lineage>
</organism>
<dbReference type="STRING" id="395963.Bind_3264"/>
<reference evidence="4 5" key="2">
    <citation type="journal article" date="2010" name="J. Bacteriol.">
        <title>Complete genome sequence of Beijerinckia indica subsp. indica.</title>
        <authorList>
            <person name="Tamas I."/>
            <person name="Dedysh S.N."/>
            <person name="Liesack W."/>
            <person name="Stott M.B."/>
            <person name="Alam M."/>
            <person name="Murrell J.C."/>
            <person name="Dunfield P.F."/>
        </authorList>
    </citation>
    <scope>NUCLEOTIDE SEQUENCE [LARGE SCALE GENOMIC DNA]</scope>
    <source>
        <strain evidence="5">ATCC 9039 / DSM 1715 / NCIMB 8712</strain>
    </source>
</reference>
<dbReference type="RefSeq" id="WP_012386172.1">
    <property type="nucleotide sequence ID" value="NC_010581.1"/>
</dbReference>
<dbReference type="InterPro" id="IPR051128">
    <property type="entry name" value="EgtD_Methyltrsf_superfamily"/>
</dbReference>
<dbReference type="GO" id="GO:0032259">
    <property type="term" value="P:methylation"/>
    <property type="evidence" value="ECO:0007669"/>
    <property type="project" value="UniProtKB-KW"/>
</dbReference>
<dbReference type="InterPro" id="IPR017804">
    <property type="entry name" value="MeTrfase_EgtD-like"/>
</dbReference>
<evidence type="ECO:0000313" key="5">
    <source>
        <dbReference type="Proteomes" id="UP000001695"/>
    </source>
</evidence>
<dbReference type="SUPFAM" id="SSF53335">
    <property type="entry name" value="S-adenosyl-L-methionine-dependent methyltransferases"/>
    <property type="match status" value="1"/>
</dbReference>
<protein>
    <recommendedName>
        <fullName evidence="3">Histidine-specific methyltransferase SAM-dependent domain-containing protein</fullName>
    </recommendedName>
</protein>
<dbReference type="PANTHER" id="PTHR43397">
    <property type="entry name" value="ERGOTHIONEINE BIOSYNTHESIS PROTEIN 1"/>
    <property type="match status" value="1"/>
</dbReference>
<feature type="domain" description="Histidine-specific methyltransferase SAM-dependent" evidence="3">
    <location>
        <begin position="18"/>
        <end position="320"/>
    </location>
</feature>
<evidence type="ECO:0000313" key="4">
    <source>
        <dbReference type="EMBL" id="ACB96824.1"/>
    </source>
</evidence>
<dbReference type="EMBL" id="CP001016">
    <property type="protein sequence ID" value="ACB96824.1"/>
    <property type="molecule type" value="Genomic_DNA"/>
</dbReference>
<dbReference type="eggNOG" id="COG4301">
    <property type="taxonomic scope" value="Bacteria"/>
</dbReference>
<name>B2ID59_BEII9</name>
<dbReference type="InterPro" id="IPR029063">
    <property type="entry name" value="SAM-dependent_MTases_sf"/>
</dbReference>
<dbReference type="NCBIfam" id="TIGR03438">
    <property type="entry name" value="egtD_ergothio"/>
    <property type="match status" value="1"/>
</dbReference>
<dbReference type="Pfam" id="PF10017">
    <property type="entry name" value="Methyltransf_33"/>
    <property type="match status" value="1"/>
</dbReference>
<keyword evidence="1" id="KW-0489">Methyltransferase</keyword>
<dbReference type="AlphaFoldDB" id="B2ID59"/>
<evidence type="ECO:0000256" key="1">
    <source>
        <dbReference type="ARBA" id="ARBA00022603"/>
    </source>
</evidence>
<dbReference type="GO" id="GO:0008168">
    <property type="term" value="F:methyltransferase activity"/>
    <property type="evidence" value="ECO:0007669"/>
    <property type="project" value="UniProtKB-KW"/>
</dbReference>
<dbReference type="PIRSF" id="PIRSF018005">
    <property type="entry name" value="UCP018005"/>
    <property type="match status" value="1"/>
</dbReference>
<evidence type="ECO:0000256" key="2">
    <source>
        <dbReference type="ARBA" id="ARBA00022679"/>
    </source>
</evidence>
<dbReference type="InterPro" id="IPR019257">
    <property type="entry name" value="MeTrfase_dom"/>
</dbReference>
<dbReference type="HOGENOM" id="CLU_049766_1_1_5"/>
<sequence length="329" mass="37129">MFRSLRKLQDLEPSVADFRDEVIEGLTSVPKTLPCKFFYDTEGSILFDRICEVPAYYLTRTECAILARHAPDIAEFAGPGARLVEFGSGAGIKVRRLLNALSDPSAYVPIDISRTHLLRAAEALAEDFPNLPIMPVCADYTRSFTIPWQQNKKAGRLVGFFPGSTIGNFMPSEMQDFFRRSARLLGPGSLMIVGVDLPKDKNILEAAYDDREGATAAFNLNLLRRANRELYMNFNVSAFKHEAQWNAAASRVEMYLVSLVRQSVKLNGYRFDFLPGEKIHTENSYKYTISDFIRLVKAAGYEKIAAWTDEDDLFSVHVLRVTDSDRPMK</sequence>
<dbReference type="InterPro" id="IPR035094">
    <property type="entry name" value="EgtD"/>
</dbReference>
<dbReference type="Proteomes" id="UP000001695">
    <property type="component" value="Chromosome"/>
</dbReference>
<reference evidence="5" key="1">
    <citation type="submission" date="2008-03" db="EMBL/GenBank/DDBJ databases">
        <title>Complete sequence of chromosome of Beijerinckia indica subsp. indica ATCC 9039.</title>
        <authorList>
            <consortium name="US DOE Joint Genome Institute"/>
            <person name="Copeland A."/>
            <person name="Lucas S."/>
            <person name="Lapidus A."/>
            <person name="Glavina del Rio T."/>
            <person name="Dalin E."/>
            <person name="Tice H."/>
            <person name="Bruce D."/>
            <person name="Goodwin L."/>
            <person name="Pitluck S."/>
            <person name="LaButti K."/>
            <person name="Schmutz J."/>
            <person name="Larimer F."/>
            <person name="Land M."/>
            <person name="Hauser L."/>
            <person name="Kyrpides N."/>
            <person name="Mikhailova N."/>
            <person name="Dunfield P.F."/>
            <person name="Dedysh S.N."/>
            <person name="Liesack W."/>
            <person name="Saw J.H."/>
            <person name="Alam M."/>
            <person name="Chen Y."/>
            <person name="Murrell J.C."/>
            <person name="Richardson P."/>
        </authorList>
    </citation>
    <scope>NUCLEOTIDE SEQUENCE [LARGE SCALE GENOMIC DNA]</scope>
    <source>
        <strain evidence="5">ATCC 9039 / DSM 1715 / NCIMB 8712</strain>
    </source>
</reference>
<accession>B2ID59</accession>
<dbReference type="OrthoDB" id="5289726at2"/>
<keyword evidence="5" id="KW-1185">Reference proteome</keyword>
<proteinExistence type="predicted"/>
<dbReference type="Gene3D" id="3.40.50.150">
    <property type="entry name" value="Vaccinia Virus protein VP39"/>
    <property type="match status" value="1"/>
</dbReference>